<dbReference type="EMBL" id="GGEC01090846">
    <property type="protein sequence ID" value="MBX71330.1"/>
    <property type="molecule type" value="Transcribed_RNA"/>
</dbReference>
<accession>A0A2P2QWD9</accession>
<sequence>MWHKHKFSYVYSSCQYIPKRTRKNPL</sequence>
<dbReference type="AlphaFoldDB" id="A0A2P2QWD9"/>
<proteinExistence type="predicted"/>
<organism evidence="1">
    <name type="scientific">Rhizophora mucronata</name>
    <name type="common">Asiatic mangrove</name>
    <dbReference type="NCBI Taxonomy" id="61149"/>
    <lineage>
        <taxon>Eukaryota</taxon>
        <taxon>Viridiplantae</taxon>
        <taxon>Streptophyta</taxon>
        <taxon>Embryophyta</taxon>
        <taxon>Tracheophyta</taxon>
        <taxon>Spermatophyta</taxon>
        <taxon>Magnoliopsida</taxon>
        <taxon>eudicotyledons</taxon>
        <taxon>Gunneridae</taxon>
        <taxon>Pentapetalae</taxon>
        <taxon>rosids</taxon>
        <taxon>fabids</taxon>
        <taxon>Malpighiales</taxon>
        <taxon>Rhizophoraceae</taxon>
        <taxon>Rhizophora</taxon>
    </lineage>
</organism>
<evidence type="ECO:0000313" key="1">
    <source>
        <dbReference type="EMBL" id="MBX71330.1"/>
    </source>
</evidence>
<protein>
    <submittedName>
        <fullName evidence="1">Uncharacterized protein</fullName>
    </submittedName>
</protein>
<reference evidence="1" key="1">
    <citation type="submission" date="2018-02" db="EMBL/GenBank/DDBJ databases">
        <title>Rhizophora mucronata_Transcriptome.</title>
        <authorList>
            <person name="Meera S.P."/>
            <person name="Sreeshan A."/>
            <person name="Augustine A."/>
        </authorList>
    </citation>
    <scope>NUCLEOTIDE SEQUENCE</scope>
    <source>
        <tissue evidence="1">Leaf</tissue>
    </source>
</reference>
<name>A0A2P2QWD9_RHIMU</name>